<evidence type="ECO:0000313" key="2">
    <source>
        <dbReference type="EMBL" id="JAP11725.1"/>
    </source>
</evidence>
<sequence>ILDLFYVHIGQTRQSESIELTPLSFFLFLCLVFYVIVIHLISYQFITFSKNVVAVGNNFVINDQSTRRIILIRHEPHRLLLFQSSETTIICPVNPSISLY</sequence>
<evidence type="ECO:0000256" key="1">
    <source>
        <dbReference type="SAM" id="Phobius"/>
    </source>
</evidence>
<feature type="non-terminal residue" evidence="2">
    <location>
        <position position="1"/>
    </location>
</feature>
<keyword evidence="1" id="KW-1133">Transmembrane helix</keyword>
<dbReference type="AlphaFoldDB" id="A0A0V0GUX0"/>
<name>A0A0V0GUX0_SOLCH</name>
<dbReference type="EMBL" id="GEDG01030805">
    <property type="protein sequence ID" value="JAP11725.1"/>
    <property type="molecule type" value="Transcribed_RNA"/>
</dbReference>
<reference evidence="2" key="1">
    <citation type="submission" date="2015-12" db="EMBL/GenBank/DDBJ databases">
        <title>Gene expression during late stages of embryo sac development: a critical building block for successful pollen-pistil interactions.</title>
        <authorList>
            <person name="Liu Y."/>
            <person name="Joly V."/>
            <person name="Sabar M."/>
            <person name="Matton D.P."/>
        </authorList>
    </citation>
    <scope>NUCLEOTIDE SEQUENCE</scope>
</reference>
<accession>A0A0V0GUX0</accession>
<feature type="transmembrane region" description="Helical" evidence="1">
    <location>
        <begin position="20"/>
        <end position="41"/>
    </location>
</feature>
<protein>
    <submittedName>
        <fullName evidence="2">Putative ovule protein</fullName>
    </submittedName>
</protein>
<keyword evidence="1" id="KW-0472">Membrane</keyword>
<keyword evidence="1" id="KW-0812">Transmembrane</keyword>
<organism evidence="2">
    <name type="scientific">Solanum chacoense</name>
    <name type="common">Chaco potato</name>
    <dbReference type="NCBI Taxonomy" id="4108"/>
    <lineage>
        <taxon>Eukaryota</taxon>
        <taxon>Viridiplantae</taxon>
        <taxon>Streptophyta</taxon>
        <taxon>Embryophyta</taxon>
        <taxon>Tracheophyta</taxon>
        <taxon>Spermatophyta</taxon>
        <taxon>Magnoliopsida</taxon>
        <taxon>eudicotyledons</taxon>
        <taxon>Gunneridae</taxon>
        <taxon>Pentapetalae</taxon>
        <taxon>asterids</taxon>
        <taxon>lamiids</taxon>
        <taxon>Solanales</taxon>
        <taxon>Solanaceae</taxon>
        <taxon>Solanoideae</taxon>
        <taxon>Solaneae</taxon>
        <taxon>Solanum</taxon>
    </lineage>
</organism>
<proteinExistence type="predicted"/>